<dbReference type="AlphaFoldDB" id="A0A8S3UZ63"/>
<protein>
    <submittedName>
        <fullName evidence="1">Uncharacterized protein</fullName>
    </submittedName>
</protein>
<organism evidence="1 2">
    <name type="scientific">Mytilus edulis</name>
    <name type="common">Blue mussel</name>
    <dbReference type="NCBI Taxonomy" id="6550"/>
    <lineage>
        <taxon>Eukaryota</taxon>
        <taxon>Metazoa</taxon>
        <taxon>Spiralia</taxon>
        <taxon>Lophotrochozoa</taxon>
        <taxon>Mollusca</taxon>
        <taxon>Bivalvia</taxon>
        <taxon>Autobranchia</taxon>
        <taxon>Pteriomorphia</taxon>
        <taxon>Mytilida</taxon>
        <taxon>Mytiloidea</taxon>
        <taxon>Mytilidae</taxon>
        <taxon>Mytilinae</taxon>
        <taxon>Mytilus</taxon>
    </lineage>
</organism>
<dbReference type="Proteomes" id="UP000683360">
    <property type="component" value="Unassembled WGS sequence"/>
</dbReference>
<sequence>MKVQKKKLRSAQRRLAAEKRENTYTKIMELNENNDKQFFALVNKQRNARSSTTSILKVNNRLYNNSASILGAWAEYFEDLASPSVQDRFDSKFFNLVNNDIEILTDIFLSTREPIQEVTEYELNKCILSFKNGKAPDVDKSTIEHLKYGGQTVVNILTKLINLIFKTVAVPNNLKIGIGCPLFKNGGKPKEDPNSYRRITITSAIGKTIEKLHLSRNKSSIKNQQSRLQKGFTEGESPTVAGLVVTELRIEAKEKRLPIYIGLTDAKKRLI</sequence>
<name>A0A8S3UZ63_MYTED</name>
<dbReference type="OrthoDB" id="425681at2759"/>
<accession>A0A8S3UZ63</accession>
<dbReference type="PANTHER" id="PTHR47510:SF3">
    <property type="entry name" value="ENDO_EXONUCLEASE_PHOSPHATASE DOMAIN-CONTAINING PROTEIN"/>
    <property type="match status" value="1"/>
</dbReference>
<proteinExistence type="predicted"/>
<comment type="caution">
    <text evidence="1">The sequence shown here is derived from an EMBL/GenBank/DDBJ whole genome shotgun (WGS) entry which is preliminary data.</text>
</comment>
<evidence type="ECO:0000313" key="2">
    <source>
        <dbReference type="Proteomes" id="UP000683360"/>
    </source>
</evidence>
<dbReference type="PANTHER" id="PTHR47510">
    <property type="entry name" value="REVERSE TRANSCRIPTASE DOMAIN-CONTAINING PROTEIN"/>
    <property type="match status" value="1"/>
</dbReference>
<reference evidence="1" key="1">
    <citation type="submission" date="2021-03" db="EMBL/GenBank/DDBJ databases">
        <authorList>
            <person name="Bekaert M."/>
        </authorList>
    </citation>
    <scope>NUCLEOTIDE SEQUENCE</scope>
</reference>
<dbReference type="EMBL" id="CAJPWZ010002902">
    <property type="protein sequence ID" value="CAG2247446.1"/>
    <property type="molecule type" value="Genomic_DNA"/>
</dbReference>
<gene>
    <name evidence="1" type="ORF">MEDL_59339</name>
</gene>
<evidence type="ECO:0000313" key="1">
    <source>
        <dbReference type="EMBL" id="CAG2247446.1"/>
    </source>
</evidence>
<keyword evidence="2" id="KW-1185">Reference proteome</keyword>